<sequence length="259" mass="29245">MGKCRVITKQEIREFKEHGSWRELVALAAEIAADAEKHAGGASMNPLMGGGTRLMLALDHRMSDDVDLFIHDAQWIGFLTPRLNEAFEDRLSGYEEDATWVKLKHQHGEIDFIVSGSLLNRKPECDPTLPFALEPVEEVIAKKLFYRGWTLTARDLFDWKTVSEHPQYRHVPDVLATVLAADRLALLATAVEKLSVLPPAATQWQAIRAADLPALPEAIMWARAELQSLAEREARIARERAERRMEADEDRNLSEDTGR</sequence>
<evidence type="ECO:0000256" key="1">
    <source>
        <dbReference type="SAM" id="MobiDB-lite"/>
    </source>
</evidence>
<reference evidence="2" key="1">
    <citation type="submission" date="2013-08" db="EMBL/GenBank/DDBJ databases">
        <authorList>
            <person name="Mendez C."/>
            <person name="Richter M."/>
            <person name="Ferrer M."/>
            <person name="Sanchez J."/>
        </authorList>
    </citation>
    <scope>NUCLEOTIDE SEQUENCE</scope>
</reference>
<dbReference type="AlphaFoldDB" id="T1BHK5"/>
<organism evidence="2">
    <name type="scientific">mine drainage metagenome</name>
    <dbReference type="NCBI Taxonomy" id="410659"/>
    <lineage>
        <taxon>unclassified sequences</taxon>
        <taxon>metagenomes</taxon>
        <taxon>ecological metagenomes</taxon>
    </lineage>
</organism>
<comment type="caution">
    <text evidence="2">The sequence shown here is derived from an EMBL/GenBank/DDBJ whole genome shotgun (WGS) entry which is preliminary data.</text>
</comment>
<reference evidence="2" key="2">
    <citation type="journal article" date="2014" name="ISME J.">
        <title>Microbial stratification in low pH oxic and suboxic macroscopic growths along an acid mine drainage.</title>
        <authorList>
            <person name="Mendez-Garcia C."/>
            <person name="Mesa V."/>
            <person name="Sprenger R.R."/>
            <person name="Richter M."/>
            <person name="Diez M.S."/>
            <person name="Solano J."/>
            <person name="Bargiela R."/>
            <person name="Golyshina O.V."/>
            <person name="Manteca A."/>
            <person name="Ramos J.L."/>
            <person name="Gallego J.R."/>
            <person name="Llorente I."/>
            <person name="Martins Dos Santos V.A."/>
            <person name="Jensen O.N."/>
            <person name="Pelaez A.I."/>
            <person name="Sanchez J."/>
            <person name="Ferrer M."/>
        </authorList>
    </citation>
    <scope>NUCLEOTIDE SEQUENCE</scope>
</reference>
<proteinExistence type="predicted"/>
<protein>
    <recommendedName>
        <fullName evidence="3">Protein containing DUF1814</fullName>
    </recommendedName>
</protein>
<evidence type="ECO:0008006" key="3">
    <source>
        <dbReference type="Google" id="ProtNLM"/>
    </source>
</evidence>
<evidence type="ECO:0000313" key="2">
    <source>
        <dbReference type="EMBL" id="EQD68103.1"/>
    </source>
</evidence>
<feature type="region of interest" description="Disordered" evidence="1">
    <location>
        <begin position="240"/>
        <end position="259"/>
    </location>
</feature>
<gene>
    <name evidence="2" type="ORF">B2A_00552</name>
</gene>
<accession>T1BHK5</accession>
<dbReference type="EMBL" id="AUZZ01000431">
    <property type="protein sequence ID" value="EQD68103.1"/>
    <property type="molecule type" value="Genomic_DNA"/>
</dbReference>
<dbReference type="InterPro" id="IPR014942">
    <property type="entry name" value="AbiEii"/>
</dbReference>
<dbReference type="Pfam" id="PF08843">
    <property type="entry name" value="AbiEii"/>
    <property type="match status" value="1"/>
</dbReference>
<name>T1BHK5_9ZZZZ</name>